<gene>
    <name evidence="14" type="ORF">SAMN04488127_1474</name>
</gene>
<dbReference type="CDD" id="cd01562">
    <property type="entry name" value="Thr-dehyd"/>
    <property type="match status" value="1"/>
</dbReference>
<dbReference type="FunFam" id="3.40.50.1100:FF:000007">
    <property type="entry name" value="L-threonine dehydratase catabolic TdcB"/>
    <property type="match status" value="1"/>
</dbReference>
<sequence length="316" mass="32438">MIGMDKIREAAEEIGGIVHRTPVLTSMRLNELAGNEVYLKGEHLQKTGSFKIRGASNKVLKAVRGGASHVVAASSGNHGQAVAYIAGKSGIQATIVVPEDASPVKISAIEAYGGRVVRCGLTSAERIPEALRIAKESGGVFVPPYDDPDIIAGQGTTGMEIISQVPGCEAIFVPVGGGGLAAGVVCAVKQLNPDILVIGVEPEMADDTRRSLEAGERIAIGPTGTIADGLRTSIPGELTFPILQDHLDLLITVSEKEIAAACTFLFQASKQVVEPSGAVSVAGLLSGKSGIAGRKTAAVLSGGNVSPQGFTEILKA</sequence>
<comment type="similarity">
    <text evidence="6">Belongs to the serine/threonine dehydratase family.</text>
</comment>
<comment type="function">
    <text evidence="11">Catalyzes the anaerobic formation of alpha-ketobutyrate and ammonia from threonine in a two-step reaction. The first step involved a dehydration of threonine and a production of enamine intermediates (aminocrotonate), which tautomerizes to its imine form (iminobutyrate). Both intermediates are unstable and short-lived. The second step is the nonenzymatic hydrolysis of the enamine/imine intermediates to form 2-ketobutyrate and free ammonia. In the low water environment of the cell, the second step is accelerated by RidA.</text>
</comment>
<dbReference type="EMBL" id="FNZF01000002">
    <property type="protein sequence ID" value="SEJ27740.1"/>
    <property type="molecule type" value="Genomic_DNA"/>
</dbReference>
<dbReference type="OrthoDB" id="9811476at2"/>
<dbReference type="GO" id="GO:0005524">
    <property type="term" value="F:ATP binding"/>
    <property type="evidence" value="ECO:0007669"/>
    <property type="project" value="TreeGrafter"/>
</dbReference>
<evidence type="ECO:0000256" key="10">
    <source>
        <dbReference type="ARBA" id="ARBA00023239"/>
    </source>
</evidence>
<dbReference type="PROSITE" id="PS00165">
    <property type="entry name" value="DEHYDRATASE_SER_THR"/>
    <property type="match status" value="1"/>
</dbReference>
<dbReference type="EC" id="4.3.1.19" evidence="7"/>
<comment type="catalytic activity">
    <reaction evidence="1">
        <text>L-threonine = 2-oxobutanoate + NH4(+)</text>
        <dbReference type="Rhea" id="RHEA:22108"/>
        <dbReference type="ChEBI" id="CHEBI:16763"/>
        <dbReference type="ChEBI" id="CHEBI:28938"/>
        <dbReference type="ChEBI" id="CHEBI:57926"/>
        <dbReference type="EC" id="4.3.1.19"/>
    </reaction>
</comment>
<evidence type="ECO:0000256" key="9">
    <source>
        <dbReference type="ARBA" id="ARBA00022898"/>
    </source>
</evidence>
<protein>
    <recommendedName>
        <fullName evidence="7">threonine ammonia-lyase</fullName>
        <ecNumber evidence="7">4.3.1.19</ecNumber>
    </recommendedName>
    <alternativeName>
        <fullName evidence="12">Threonine deaminase</fullName>
    </alternativeName>
</protein>
<dbReference type="Proteomes" id="UP000199200">
    <property type="component" value="Unassembled WGS sequence"/>
</dbReference>
<dbReference type="PANTHER" id="PTHR43050:SF1">
    <property type="entry name" value="SERINE RACEMASE"/>
    <property type="match status" value="1"/>
</dbReference>
<comment type="cofactor">
    <cofactor evidence="4">
        <name>Mn(2+)</name>
        <dbReference type="ChEBI" id="CHEBI:29035"/>
    </cofactor>
</comment>
<keyword evidence="9" id="KW-0663">Pyridoxal phosphate</keyword>
<evidence type="ECO:0000313" key="14">
    <source>
        <dbReference type="EMBL" id="SEJ27740.1"/>
    </source>
</evidence>
<reference evidence="15" key="1">
    <citation type="submission" date="2016-10" db="EMBL/GenBank/DDBJ databases">
        <authorList>
            <person name="Varghese N."/>
            <person name="Submissions S."/>
        </authorList>
    </citation>
    <scope>NUCLEOTIDE SEQUENCE [LARGE SCALE GENOMIC DNA]</scope>
    <source>
        <strain evidence="15">CGMCC 1.6763</strain>
    </source>
</reference>
<evidence type="ECO:0000256" key="11">
    <source>
        <dbReference type="ARBA" id="ARBA00025527"/>
    </source>
</evidence>
<evidence type="ECO:0000313" key="15">
    <source>
        <dbReference type="Proteomes" id="UP000199200"/>
    </source>
</evidence>
<evidence type="ECO:0000256" key="5">
    <source>
        <dbReference type="ARBA" id="ARBA00001946"/>
    </source>
</evidence>
<dbReference type="STRING" id="426757.SAMN04488127_1474"/>
<keyword evidence="10" id="KW-0456">Lyase</keyword>
<dbReference type="Pfam" id="PF00291">
    <property type="entry name" value="PALP"/>
    <property type="match status" value="1"/>
</dbReference>
<evidence type="ECO:0000256" key="7">
    <source>
        <dbReference type="ARBA" id="ARBA00012096"/>
    </source>
</evidence>
<comment type="cofactor">
    <cofactor evidence="3">
        <name>pyridoxal 5'-phosphate</name>
        <dbReference type="ChEBI" id="CHEBI:597326"/>
    </cofactor>
</comment>
<dbReference type="GO" id="GO:0030378">
    <property type="term" value="F:serine racemase activity"/>
    <property type="evidence" value="ECO:0007669"/>
    <property type="project" value="TreeGrafter"/>
</dbReference>
<evidence type="ECO:0000256" key="8">
    <source>
        <dbReference type="ARBA" id="ARBA00022842"/>
    </source>
</evidence>
<proteinExistence type="inferred from homology"/>
<dbReference type="Gene3D" id="3.40.50.1100">
    <property type="match status" value="2"/>
</dbReference>
<evidence type="ECO:0000256" key="12">
    <source>
        <dbReference type="ARBA" id="ARBA00031427"/>
    </source>
</evidence>
<feature type="domain" description="Tryptophan synthase beta chain-like PALP" evidence="13">
    <location>
        <begin position="18"/>
        <end position="302"/>
    </location>
</feature>
<dbReference type="GO" id="GO:0070179">
    <property type="term" value="P:D-serine biosynthetic process"/>
    <property type="evidence" value="ECO:0007669"/>
    <property type="project" value="TreeGrafter"/>
</dbReference>
<dbReference type="GO" id="GO:0018114">
    <property type="term" value="F:threonine racemase activity"/>
    <property type="evidence" value="ECO:0007669"/>
    <property type="project" value="TreeGrafter"/>
</dbReference>
<dbReference type="GO" id="GO:0000287">
    <property type="term" value="F:magnesium ion binding"/>
    <property type="evidence" value="ECO:0007669"/>
    <property type="project" value="TreeGrafter"/>
</dbReference>
<dbReference type="AlphaFoldDB" id="A0A1H6XSA8"/>
<dbReference type="PANTHER" id="PTHR43050">
    <property type="entry name" value="SERINE / THREONINE RACEMASE FAMILY MEMBER"/>
    <property type="match status" value="1"/>
</dbReference>
<evidence type="ECO:0000256" key="3">
    <source>
        <dbReference type="ARBA" id="ARBA00001933"/>
    </source>
</evidence>
<name>A0A1H6XSA8_9BACL</name>
<evidence type="ECO:0000256" key="4">
    <source>
        <dbReference type="ARBA" id="ARBA00001936"/>
    </source>
</evidence>
<dbReference type="GO" id="GO:0030170">
    <property type="term" value="F:pyridoxal phosphate binding"/>
    <property type="evidence" value="ECO:0007669"/>
    <property type="project" value="InterPro"/>
</dbReference>
<evidence type="ECO:0000256" key="6">
    <source>
        <dbReference type="ARBA" id="ARBA00010869"/>
    </source>
</evidence>
<evidence type="ECO:0000259" key="13">
    <source>
        <dbReference type="Pfam" id="PF00291"/>
    </source>
</evidence>
<dbReference type="GO" id="GO:0004794">
    <property type="term" value="F:threonine deaminase activity"/>
    <property type="evidence" value="ECO:0007669"/>
    <property type="project" value="UniProtKB-EC"/>
</dbReference>
<dbReference type="GO" id="GO:0003941">
    <property type="term" value="F:L-serine ammonia-lyase activity"/>
    <property type="evidence" value="ECO:0007669"/>
    <property type="project" value="TreeGrafter"/>
</dbReference>
<keyword evidence="15" id="KW-1185">Reference proteome</keyword>
<dbReference type="InterPro" id="IPR036052">
    <property type="entry name" value="TrpB-like_PALP_sf"/>
</dbReference>
<dbReference type="FunFam" id="3.40.50.1100:FF:000005">
    <property type="entry name" value="Threonine dehydratase catabolic"/>
    <property type="match status" value="1"/>
</dbReference>
<accession>A0A1H6XSA8</accession>
<comment type="cofactor">
    <cofactor evidence="5">
        <name>Mg(2+)</name>
        <dbReference type="ChEBI" id="CHEBI:18420"/>
    </cofactor>
</comment>
<dbReference type="RefSeq" id="WP_092051587.1">
    <property type="nucleotide sequence ID" value="NZ_FNZF01000002.1"/>
</dbReference>
<dbReference type="InterPro" id="IPR000634">
    <property type="entry name" value="Ser/Thr_deHydtase_PyrdxlP-BS"/>
</dbReference>
<organism evidence="14 15">
    <name type="scientific">Bhargavaea ginsengi</name>
    <dbReference type="NCBI Taxonomy" id="426757"/>
    <lineage>
        <taxon>Bacteria</taxon>
        <taxon>Bacillati</taxon>
        <taxon>Bacillota</taxon>
        <taxon>Bacilli</taxon>
        <taxon>Bacillales</taxon>
        <taxon>Caryophanaceae</taxon>
        <taxon>Bhargavaea</taxon>
    </lineage>
</organism>
<comment type="cofactor">
    <cofactor evidence="2">
        <name>Ca(2+)</name>
        <dbReference type="ChEBI" id="CHEBI:29108"/>
    </cofactor>
</comment>
<keyword evidence="8" id="KW-0460">Magnesium</keyword>
<dbReference type="InterPro" id="IPR001926">
    <property type="entry name" value="TrpB-like_PALP"/>
</dbReference>
<evidence type="ECO:0000256" key="1">
    <source>
        <dbReference type="ARBA" id="ARBA00001274"/>
    </source>
</evidence>
<dbReference type="SUPFAM" id="SSF53686">
    <property type="entry name" value="Tryptophan synthase beta subunit-like PLP-dependent enzymes"/>
    <property type="match status" value="1"/>
</dbReference>
<evidence type="ECO:0000256" key="2">
    <source>
        <dbReference type="ARBA" id="ARBA00001913"/>
    </source>
</evidence>